<evidence type="ECO:0000313" key="1">
    <source>
        <dbReference type="EMBL" id="CAK8693905.1"/>
    </source>
</evidence>
<dbReference type="EMBL" id="CAWYQH010000141">
    <property type="protein sequence ID" value="CAK8693905.1"/>
    <property type="molecule type" value="Genomic_DNA"/>
</dbReference>
<name>A0ABP0GQ65_CLALP</name>
<accession>A0ABP0GQ65</accession>
<reference evidence="1 2" key="1">
    <citation type="submission" date="2024-02" db="EMBL/GenBank/DDBJ databases">
        <authorList>
            <person name="Daric V."/>
            <person name="Darras S."/>
        </authorList>
    </citation>
    <scope>NUCLEOTIDE SEQUENCE [LARGE SCALE GENOMIC DNA]</scope>
</reference>
<proteinExistence type="predicted"/>
<keyword evidence="2" id="KW-1185">Reference proteome</keyword>
<evidence type="ECO:0000313" key="2">
    <source>
        <dbReference type="Proteomes" id="UP001642483"/>
    </source>
</evidence>
<comment type="caution">
    <text evidence="1">The sequence shown here is derived from an EMBL/GenBank/DDBJ whole genome shotgun (WGS) entry which is preliminary data.</text>
</comment>
<protein>
    <submittedName>
        <fullName evidence="1">Uncharacterized protein</fullName>
    </submittedName>
</protein>
<gene>
    <name evidence="1" type="ORF">CVLEPA_LOCUS27192</name>
</gene>
<organism evidence="1 2">
    <name type="scientific">Clavelina lepadiformis</name>
    <name type="common">Light-bulb sea squirt</name>
    <name type="synonym">Ascidia lepadiformis</name>
    <dbReference type="NCBI Taxonomy" id="159417"/>
    <lineage>
        <taxon>Eukaryota</taxon>
        <taxon>Metazoa</taxon>
        <taxon>Chordata</taxon>
        <taxon>Tunicata</taxon>
        <taxon>Ascidiacea</taxon>
        <taxon>Aplousobranchia</taxon>
        <taxon>Clavelinidae</taxon>
        <taxon>Clavelina</taxon>
    </lineage>
</organism>
<sequence>MIVQNVEILSAKRFGLRVDNSAWQQIATKFPGFARYVGSYVSCNEIGKMMIINISDSTADRITGNIVDENVSASAHSVFDKSEISFEELS</sequence>
<dbReference type="Proteomes" id="UP001642483">
    <property type="component" value="Unassembled WGS sequence"/>
</dbReference>